<dbReference type="PANTHER" id="PTHR14407:SF9">
    <property type="entry name" value="BLOC-3 COMPLEX MEMBER HPS4"/>
    <property type="match status" value="1"/>
</dbReference>
<dbReference type="EMBL" id="JAODUO010000765">
    <property type="protein sequence ID" value="KAK2174940.1"/>
    <property type="molecule type" value="Genomic_DNA"/>
</dbReference>
<gene>
    <name evidence="2" type="ORF">NP493_765g01074</name>
</gene>
<dbReference type="GO" id="GO:0005765">
    <property type="term" value="C:lysosomal membrane"/>
    <property type="evidence" value="ECO:0007669"/>
    <property type="project" value="TreeGrafter"/>
</dbReference>
<dbReference type="Proteomes" id="UP001209878">
    <property type="component" value="Unassembled WGS sequence"/>
</dbReference>
<accession>A0AAD9NM10</accession>
<reference evidence="2" key="1">
    <citation type="journal article" date="2023" name="Mol. Biol. Evol.">
        <title>Third-Generation Sequencing Reveals the Adaptive Role of the Epigenome in Three Deep-Sea Polychaetes.</title>
        <authorList>
            <person name="Perez M."/>
            <person name="Aroh O."/>
            <person name="Sun Y."/>
            <person name="Lan Y."/>
            <person name="Juniper S.K."/>
            <person name="Young C.R."/>
            <person name="Angers B."/>
            <person name="Qian P.Y."/>
        </authorList>
    </citation>
    <scope>NUCLEOTIDE SEQUENCE</scope>
    <source>
        <strain evidence="2">R07B-5</strain>
    </source>
</reference>
<dbReference type="GO" id="GO:0031267">
    <property type="term" value="F:small GTPase binding"/>
    <property type="evidence" value="ECO:0007669"/>
    <property type="project" value="TreeGrafter"/>
</dbReference>
<dbReference type="GO" id="GO:0031410">
    <property type="term" value="C:cytoplasmic vesicle"/>
    <property type="evidence" value="ECO:0007669"/>
    <property type="project" value="TreeGrafter"/>
</dbReference>
<feature type="region of interest" description="Disordered" evidence="1">
    <location>
        <begin position="56"/>
        <end position="93"/>
    </location>
</feature>
<dbReference type="InterPro" id="IPR026091">
    <property type="entry name" value="HPS4"/>
</dbReference>
<dbReference type="GO" id="GO:0006605">
    <property type="term" value="P:protein targeting"/>
    <property type="evidence" value="ECO:0007669"/>
    <property type="project" value="TreeGrafter"/>
</dbReference>
<evidence type="ECO:0000256" key="1">
    <source>
        <dbReference type="SAM" id="MobiDB-lite"/>
    </source>
</evidence>
<comment type="caution">
    <text evidence="2">The sequence shown here is derived from an EMBL/GenBank/DDBJ whole genome shotgun (WGS) entry which is preliminary data.</text>
</comment>
<feature type="compositionally biased region" description="Basic and acidic residues" evidence="1">
    <location>
        <begin position="156"/>
        <end position="178"/>
    </location>
</feature>
<organism evidence="2 3">
    <name type="scientific">Ridgeia piscesae</name>
    <name type="common">Tubeworm</name>
    <dbReference type="NCBI Taxonomy" id="27915"/>
    <lineage>
        <taxon>Eukaryota</taxon>
        <taxon>Metazoa</taxon>
        <taxon>Spiralia</taxon>
        <taxon>Lophotrochozoa</taxon>
        <taxon>Annelida</taxon>
        <taxon>Polychaeta</taxon>
        <taxon>Sedentaria</taxon>
        <taxon>Canalipalpata</taxon>
        <taxon>Sabellida</taxon>
        <taxon>Siboglinidae</taxon>
        <taxon>Ridgeia</taxon>
    </lineage>
</organism>
<keyword evidence="3" id="KW-1185">Reference proteome</keyword>
<name>A0AAD9NM10_RIDPI</name>
<dbReference type="GO" id="GO:0031085">
    <property type="term" value="C:BLOC-3 complex"/>
    <property type="evidence" value="ECO:0007669"/>
    <property type="project" value="TreeGrafter"/>
</dbReference>
<evidence type="ECO:0000313" key="3">
    <source>
        <dbReference type="Proteomes" id="UP001209878"/>
    </source>
</evidence>
<feature type="compositionally biased region" description="Acidic residues" evidence="1">
    <location>
        <begin position="179"/>
        <end position="188"/>
    </location>
</feature>
<protein>
    <submittedName>
        <fullName evidence="2">Uncharacterized protein</fullName>
    </submittedName>
</protein>
<evidence type="ECO:0000313" key="2">
    <source>
        <dbReference type="EMBL" id="KAK2174940.1"/>
    </source>
</evidence>
<dbReference type="PANTHER" id="PTHR14407">
    <property type="entry name" value="HERMANSKY-PUDLAK SYNDROME 4 PROTEIN LIGHT-EAR PROTEIN-RELATED"/>
    <property type="match status" value="1"/>
</dbReference>
<sequence length="324" mass="36194">MDKDRSHTAFADDCLRLPEEIGNLPYDISYDMDYDKLNMETQPLLHDDISRSDSVMRRKSDFESTQNDSGVLEDCSPSVKAVDQSENSTSDLDLTDVVPDRCLFDVAAEGQGHGSEATCRSVAETVQVKKVAGEEEETYMLSDAVEIPAETPARTSETDGHENESVKSEEKSPIMKYEDADDNQVDDGDTARQSDVVSPPDVQSDRPLHEMVNVDLFVQTHSDLMVLLLMEDGVATHEEKVTDLFCDTAILLHEEFHTSETLKEVTLRNHDTSVYGCSVLGQETFFQLKKTRSGSQAPSEKELSMCIDKDASETLWKCHHIQTT</sequence>
<dbReference type="AlphaFoldDB" id="A0AAD9NM10"/>
<feature type="region of interest" description="Disordered" evidence="1">
    <location>
        <begin position="137"/>
        <end position="205"/>
    </location>
</feature>
<dbReference type="GO" id="GO:0005085">
    <property type="term" value="F:guanyl-nucleotide exchange factor activity"/>
    <property type="evidence" value="ECO:0007669"/>
    <property type="project" value="TreeGrafter"/>
</dbReference>
<proteinExistence type="predicted"/>